<evidence type="ECO:0000259" key="1">
    <source>
        <dbReference type="Pfam" id="PF01261"/>
    </source>
</evidence>
<dbReference type="PANTHER" id="PTHR12110:SF21">
    <property type="entry name" value="XYLOSE ISOMERASE-LIKE TIM BARREL DOMAIN-CONTAINING PROTEIN"/>
    <property type="match status" value="1"/>
</dbReference>
<dbReference type="Proteomes" id="UP000290637">
    <property type="component" value="Chromosome"/>
</dbReference>
<dbReference type="OrthoDB" id="9780241at2"/>
<dbReference type="InterPro" id="IPR036237">
    <property type="entry name" value="Xyl_isomerase-like_sf"/>
</dbReference>
<keyword evidence="3" id="KW-1185">Reference proteome</keyword>
<evidence type="ECO:0000313" key="2">
    <source>
        <dbReference type="EMBL" id="QBE61629.1"/>
    </source>
</evidence>
<dbReference type="AlphaFoldDB" id="A0A4P6KRF3"/>
<sequence>MNLSNFGMDTITLGGSLESKLAASRASGFTQIMLWARDLATYPGGLEAAVALVRGSGLRVTGIQVMRDYEGLSGALHDYKLDIAKQMLLVARAVGAPLLMVCSSTSKHASGDMAHIARDLARLATLAVPLGVRIGYEALSWGRHVNGYLQSWEAVALADHANLGVILDSYHMLANDADLDGLDEIPSDKIALVQLSDYMWRELRNAEERLETARHLRVFPGEGAHSKELSDMLRRLDRAGYRGDFSFEVFNDDYVQLPQAFVAKRAHAGAKWVTDQVLRRSLPVLHATPHHAAMA</sequence>
<evidence type="ECO:0000313" key="3">
    <source>
        <dbReference type="Proteomes" id="UP000290637"/>
    </source>
</evidence>
<protein>
    <submittedName>
        <fullName evidence="2">Sugar phosphate isomerase/epimerase</fullName>
    </submittedName>
</protein>
<dbReference type="PANTHER" id="PTHR12110">
    <property type="entry name" value="HYDROXYPYRUVATE ISOMERASE"/>
    <property type="match status" value="1"/>
</dbReference>
<dbReference type="InterPro" id="IPR050312">
    <property type="entry name" value="IolE/XylAMocC-like"/>
</dbReference>
<dbReference type="GO" id="GO:0016853">
    <property type="term" value="F:isomerase activity"/>
    <property type="evidence" value="ECO:0007669"/>
    <property type="project" value="UniProtKB-KW"/>
</dbReference>
<gene>
    <name evidence="2" type="ORF">EWM63_00240</name>
</gene>
<accession>A0A4P6KRF3</accession>
<feature type="domain" description="Xylose isomerase-like TIM barrel" evidence="1">
    <location>
        <begin position="22"/>
        <end position="260"/>
    </location>
</feature>
<keyword evidence="2" id="KW-0413">Isomerase</keyword>
<dbReference type="Gene3D" id="3.20.20.150">
    <property type="entry name" value="Divalent-metal-dependent TIM barrel enzymes"/>
    <property type="match status" value="1"/>
</dbReference>
<dbReference type="Pfam" id="PF01261">
    <property type="entry name" value="AP_endonuc_2"/>
    <property type="match status" value="1"/>
</dbReference>
<organism evidence="2 3">
    <name type="scientific">Pseudoduganella lutea</name>
    <dbReference type="NCBI Taxonomy" id="321985"/>
    <lineage>
        <taxon>Bacteria</taxon>
        <taxon>Pseudomonadati</taxon>
        <taxon>Pseudomonadota</taxon>
        <taxon>Betaproteobacteria</taxon>
        <taxon>Burkholderiales</taxon>
        <taxon>Oxalobacteraceae</taxon>
        <taxon>Telluria group</taxon>
        <taxon>Pseudoduganella</taxon>
    </lineage>
</organism>
<reference evidence="2 3" key="1">
    <citation type="submission" date="2019-02" db="EMBL/GenBank/DDBJ databases">
        <title>Draft Genome Sequences of Six Type Strains of the Genus Massilia.</title>
        <authorList>
            <person name="Miess H."/>
            <person name="Frediansyhah A."/>
            <person name="Gross H."/>
        </authorList>
    </citation>
    <scope>NUCLEOTIDE SEQUENCE [LARGE SCALE GENOMIC DNA]</scope>
    <source>
        <strain evidence="2 3">DSM 17473</strain>
    </source>
</reference>
<dbReference type="EMBL" id="CP035913">
    <property type="protein sequence ID" value="QBE61629.1"/>
    <property type="molecule type" value="Genomic_DNA"/>
</dbReference>
<dbReference type="InterPro" id="IPR013022">
    <property type="entry name" value="Xyl_isomerase-like_TIM-brl"/>
</dbReference>
<dbReference type="SUPFAM" id="SSF51658">
    <property type="entry name" value="Xylose isomerase-like"/>
    <property type="match status" value="1"/>
</dbReference>
<dbReference type="KEGG" id="plue:EWM63_00240"/>
<name>A0A4P6KRF3_9BURK</name>
<dbReference type="RefSeq" id="WP_130184766.1">
    <property type="nucleotide sequence ID" value="NZ_CP035913.1"/>
</dbReference>
<proteinExistence type="predicted"/>